<evidence type="ECO:0000259" key="7">
    <source>
        <dbReference type="Pfam" id="PF08281"/>
    </source>
</evidence>
<dbReference type="Proteomes" id="UP000192472">
    <property type="component" value="Unassembled WGS sequence"/>
</dbReference>
<evidence type="ECO:0000313" key="9">
    <source>
        <dbReference type="Proteomes" id="UP000192472"/>
    </source>
</evidence>
<dbReference type="InterPro" id="IPR036388">
    <property type="entry name" value="WH-like_DNA-bd_sf"/>
</dbReference>
<dbReference type="AlphaFoldDB" id="A0A1W2GKT7"/>
<dbReference type="EMBL" id="FWYF01000003">
    <property type="protein sequence ID" value="SMD37283.1"/>
    <property type="molecule type" value="Genomic_DNA"/>
</dbReference>
<feature type="domain" description="RNA polymerase sigma factor 70 region 4 type 2" evidence="7">
    <location>
        <begin position="153"/>
        <end position="203"/>
    </location>
</feature>
<evidence type="ECO:0000259" key="6">
    <source>
        <dbReference type="Pfam" id="PF04542"/>
    </source>
</evidence>
<evidence type="ECO:0000256" key="2">
    <source>
        <dbReference type="ARBA" id="ARBA00023015"/>
    </source>
</evidence>
<dbReference type="PANTHER" id="PTHR43133:SF46">
    <property type="entry name" value="RNA POLYMERASE SIGMA-70 FACTOR ECF SUBFAMILY"/>
    <property type="match status" value="1"/>
</dbReference>
<dbReference type="InterPro" id="IPR013325">
    <property type="entry name" value="RNA_pol_sigma_r2"/>
</dbReference>
<dbReference type="RefSeq" id="WP_084373939.1">
    <property type="nucleotide sequence ID" value="NZ_FWYF01000003.1"/>
</dbReference>
<dbReference type="InterPro" id="IPR007627">
    <property type="entry name" value="RNA_pol_sigma70_r2"/>
</dbReference>
<evidence type="ECO:0000256" key="3">
    <source>
        <dbReference type="ARBA" id="ARBA00023082"/>
    </source>
</evidence>
<dbReference type="GO" id="GO:0006352">
    <property type="term" value="P:DNA-templated transcription initiation"/>
    <property type="evidence" value="ECO:0007669"/>
    <property type="project" value="InterPro"/>
</dbReference>
<keyword evidence="2" id="KW-0805">Transcription regulation</keyword>
<dbReference type="InterPro" id="IPR039425">
    <property type="entry name" value="RNA_pol_sigma-70-like"/>
</dbReference>
<dbReference type="SUPFAM" id="SSF88946">
    <property type="entry name" value="Sigma2 domain of RNA polymerase sigma factors"/>
    <property type="match status" value="1"/>
</dbReference>
<dbReference type="InterPro" id="IPR013249">
    <property type="entry name" value="RNA_pol_sigma70_r4_t2"/>
</dbReference>
<evidence type="ECO:0000256" key="1">
    <source>
        <dbReference type="ARBA" id="ARBA00010641"/>
    </source>
</evidence>
<dbReference type="Gene3D" id="1.10.1740.10">
    <property type="match status" value="1"/>
</dbReference>
<sequence length="210" mass="25071">MSSIHFRSDGSNSKRGSLNESSRQEESSIFDSRSDGEIWREFKNYNESAFIFIYSKYFNVLYQYASQFTHDRELIKDAIQDLFIELRKSRTNLSATNSIKRYLFKSIRRKVLYYKGKRKTIRLSNEVEGYQFSFVFSHEQKLIERQLSDEKLERLNAALTHLTSRQREAVYHFYYEGLSYTDISEVMDLRNVKSARNLIYKALGELKEFF</sequence>
<reference evidence="8 9" key="1">
    <citation type="submission" date="2017-04" db="EMBL/GenBank/DDBJ databases">
        <authorList>
            <person name="Afonso C.L."/>
            <person name="Miller P.J."/>
            <person name="Scott M.A."/>
            <person name="Spackman E."/>
            <person name="Goraichik I."/>
            <person name="Dimitrov K.M."/>
            <person name="Suarez D.L."/>
            <person name="Swayne D.E."/>
        </authorList>
    </citation>
    <scope>NUCLEOTIDE SEQUENCE [LARGE SCALE GENOMIC DNA]</scope>
    <source>
        <strain evidence="8 9">DSM 26133</strain>
    </source>
</reference>
<name>A0A1W2GKT7_REIFA</name>
<protein>
    <submittedName>
        <fullName evidence="8">RNA polymerase sigma factor, sigma-70 family</fullName>
    </submittedName>
</protein>
<keyword evidence="9" id="KW-1185">Reference proteome</keyword>
<dbReference type="Pfam" id="PF04542">
    <property type="entry name" value="Sigma70_r2"/>
    <property type="match status" value="1"/>
</dbReference>
<dbReference type="GO" id="GO:0016987">
    <property type="term" value="F:sigma factor activity"/>
    <property type="evidence" value="ECO:0007669"/>
    <property type="project" value="UniProtKB-KW"/>
</dbReference>
<gene>
    <name evidence="8" type="ORF">SAMN04488029_3325</name>
</gene>
<feature type="compositionally biased region" description="Polar residues" evidence="5">
    <location>
        <begin position="1"/>
        <end position="21"/>
    </location>
</feature>
<evidence type="ECO:0000256" key="4">
    <source>
        <dbReference type="ARBA" id="ARBA00023163"/>
    </source>
</evidence>
<dbReference type="STRING" id="692418.SAMN04488029_3325"/>
<dbReference type="InterPro" id="IPR014284">
    <property type="entry name" value="RNA_pol_sigma-70_dom"/>
</dbReference>
<evidence type="ECO:0000256" key="5">
    <source>
        <dbReference type="SAM" id="MobiDB-lite"/>
    </source>
</evidence>
<dbReference type="SUPFAM" id="SSF88659">
    <property type="entry name" value="Sigma3 and sigma4 domains of RNA polymerase sigma factors"/>
    <property type="match status" value="1"/>
</dbReference>
<comment type="similarity">
    <text evidence="1">Belongs to the sigma-70 factor family. ECF subfamily.</text>
</comment>
<dbReference type="GO" id="GO:0003677">
    <property type="term" value="F:DNA binding"/>
    <property type="evidence" value="ECO:0007669"/>
    <property type="project" value="InterPro"/>
</dbReference>
<keyword evidence="4" id="KW-0804">Transcription</keyword>
<organism evidence="8 9">
    <name type="scientific">Reichenbachiella faecimaris</name>
    <dbReference type="NCBI Taxonomy" id="692418"/>
    <lineage>
        <taxon>Bacteria</taxon>
        <taxon>Pseudomonadati</taxon>
        <taxon>Bacteroidota</taxon>
        <taxon>Cytophagia</taxon>
        <taxon>Cytophagales</taxon>
        <taxon>Reichenbachiellaceae</taxon>
        <taxon>Reichenbachiella</taxon>
    </lineage>
</organism>
<feature type="region of interest" description="Disordered" evidence="5">
    <location>
        <begin position="1"/>
        <end position="28"/>
    </location>
</feature>
<dbReference type="InterPro" id="IPR013324">
    <property type="entry name" value="RNA_pol_sigma_r3/r4-like"/>
</dbReference>
<dbReference type="PANTHER" id="PTHR43133">
    <property type="entry name" value="RNA POLYMERASE ECF-TYPE SIGMA FACTO"/>
    <property type="match status" value="1"/>
</dbReference>
<feature type="domain" description="RNA polymerase sigma-70 region 2" evidence="6">
    <location>
        <begin position="54"/>
        <end position="119"/>
    </location>
</feature>
<proteinExistence type="inferred from homology"/>
<evidence type="ECO:0000313" key="8">
    <source>
        <dbReference type="EMBL" id="SMD37283.1"/>
    </source>
</evidence>
<accession>A0A1W2GKT7</accession>
<keyword evidence="3" id="KW-0731">Sigma factor</keyword>
<dbReference type="Pfam" id="PF08281">
    <property type="entry name" value="Sigma70_r4_2"/>
    <property type="match status" value="1"/>
</dbReference>
<dbReference type="OrthoDB" id="9150024at2"/>
<dbReference type="Gene3D" id="1.10.10.10">
    <property type="entry name" value="Winged helix-like DNA-binding domain superfamily/Winged helix DNA-binding domain"/>
    <property type="match status" value="1"/>
</dbReference>
<dbReference type="NCBIfam" id="TIGR02937">
    <property type="entry name" value="sigma70-ECF"/>
    <property type="match status" value="1"/>
</dbReference>